<evidence type="ECO:0000313" key="5">
    <source>
        <dbReference type="Proteomes" id="UP000018211"/>
    </source>
</evidence>
<dbReference type="Gene3D" id="1.10.150.130">
    <property type="match status" value="1"/>
</dbReference>
<feature type="domain" description="Tyr recombinase" evidence="3">
    <location>
        <begin position="152"/>
        <end position="361"/>
    </location>
</feature>
<evidence type="ECO:0000313" key="4">
    <source>
        <dbReference type="EMBL" id="CCO48441.1"/>
    </source>
</evidence>
<evidence type="ECO:0000256" key="1">
    <source>
        <dbReference type="ARBA" id="ARBA00023125"/>
    </source>
</evidence>
<dbReference type="EMBL" id="CAOF01000146">
    <property type="protein sequence ID" value="CCO48441.1"/>
    <property type="molecule type" value="Genomic_DNA"/>
</dbReference>
<dbReference type="SUPFAM" id="SSF56349">
    <property type="entry name" value="DNA breaking-rejoining enzymes"/>
    <property type="match status" value="1"/>
</dbReference>
<dbReference type="InterPro" id="IPR011010">
    <property type="entry name" value="DNA_brk_join_enz"/>
</dbReference>
<dbReference type="PROSITE" id="PS51898">
    <property type="entry name" value="TYR_RECOMBINASE"/>
    <property type="match status" value="1"/>
</dbReference>
<dbReference type="GO" id="GO:0003677">
    <property type="term" value="F:DNA binding"/>
    <property type="evidence" value="ECO:0007669"/>
    <property type="project" value="UniProtKB-KW"/>
</dbReference>
<dbReference type="PANTHER" id="PTHR34605">
    <property type="entry name" value="PHAGE_INTEGRASE DOMAIN-CONTAINING PROTEIN"/>
    <property type="match status" value="1"/>
</dbReference>
<dbReference type="GO" id="GO:0015074">
    <property type="term" value="P:DNA integration"/>
    <property type="evidence" value="ECO:0007669"/>
    <property type="project" value="InterPro"/>
</dbReference>
<dbReference type="Pfam" id="PF00589">
    <property type="entry name" value="Phage_integrase"/>
    <property type="match status" value="1"/>
</dbReference>
<keyword evidence="1" id="KW-0238">DNA-binding</keyword>
<dbReference type="InterPro" id="IPR010998">
    <property type="entry name" value="Integrase_recombinase_N"/>
</dbReference>
<sequence length="367" mass="41337">MTDLILTTVSNFESIAPDEFAARVSEARTRGVDVDSHPIVQQAIQHYQSEFFKRSGSLRPKSLKRLQSAWSGFVRWCAAKGLRELPSSHQTVEQYLIDESPRLRRNTLKLQLWAISKTHQISGCPDPTQHPNVKNQLTQIINQKIRNREFIKQAPAFRDSDLASLTDCWGKENATLTQLRDLVTLSVCFDSMLRKENIENLLIGDIKFMPDGSAAIHVHITKTNKTGEVEYRYLSPDTVTLIKRYFTHPCVSTENNAYLVQRTKLSSSEVKGMTYADAARKPVSEKFIVRIFQRAARVLGTSSDKLWSGHSARVGATQDLLSEGWSTAQIQQAAGWSSEEMVLRYGGLVMAADSVMAQRYNKKKGSV</sequence>
<gene>
    <name evidence="4" type="ORF">VIBNISOn1_530010</name>
</gene>
<reference evidence="4 5" key="1">
    <citation type="journal article" date="2013" name="ISME J.">
        <title>Comparative genomics of pathogenic lineages of Vibrio nigripulchritudo identifies virulence-associated traits.</title>
        <authorList>
            <person name="Goudenege D."/>
            <person name="Labreuche Y."/>
            <person name="Krin E."/>
            <person name="Ansquer D."/>
            <person name="Mangenot S."/>
            <person name="Calteau A."/>
            <person name="Medigue C."/>
            <person name="Mazel D."/>
            <person name="Polz M.F."/>
            <person name="Le Roux F."/>
        </authorList>
    </citation>
    <scope>NUCLEOTIDE SEQUENCE [LARGE SCALE GENOMIC DNA]</scope>
    <source>
        <strain evidence="4 5">SOn1</strain>
    </source>
</reference>
<keyword evidence="2" id="KW-0233">DNA recombination</keyword>
<dbReference type="Proteomes" id="UP000018211">
    <property type="component" value="Unassembled WGS sequence"/>
</dbReference>
<comment type="caution">
    <text evidence="4">The sequence shown here is derived from an EMBL/GenBank/DDBJ whole genome shotgun (WGS) entry which is preliminary data.</text>
</comment>
<accession>A0AAV2VUY6</accession>
<protein>
    <submittedName>
        <fullName evidence="4">Phage integrase family protein</fullName>
    </submittedName>
</protein>
<dbReference type="InterPro" id="IPR002104">
    <property type="entry name" value="Integrase_catalytic"/>
</dbReference>
<organism evidence="4 5">
    <name type="scientific">Vibrio nigripulchritudo SOn1</name>
    <dbReference type="NCBI Taxonomy" id="1238450"/>
    <lineage>
        <taxon>Bacteria</taxon>
        <taxon>Pseudomonadati</taxon>
        <taxon>Pseudomonadota</taxon>
        <taxon>Gammaproteobacteria</taxon>
        <taxon>Vibrionales</taxon>
        <taxon>Vibrionaceae</taxon>
        <taxon>Vibrio</taxon>
    </lineage>
</organism>
<dbReference type="Gene3D" id="1.10.443.10">
    <property type="entry name" value="Intergrase catalytic core"/>
    <property type="match status" value="1"/>
</dbReference>
<dbReference type="RefSeq" id="WP_022612922.1">
    <property type="nucleotide sequence ID" value="NZ_LK391965.1"/>
</dbReference>
<dbReference type="AlphaFoldDB" id="A0AAV2VUY6"/>
<dbReference type="SUPFAM" id="SSF47823">
    <property type="entry name" value="lambda integrase-like, N-terminal domain"/>
    <property type="match status" value="1"/>
</dbReference>
<dbReference type="PANTHER" id="PTHR34605:SF4">
    <property type="entry name" value="DNA ADENINE METHYLTRANSFERASE"/>
    <property type="match status" value="1"/>
</dbReference>
<evidence type="ECO:0000256" key="2">
    <source>
        <dbReference type="ARBA" id="ARBA00023172"/>
    </source>
</evidence>
<dbReference type="InterPro" id="IPR052925">
    <property type="entry name" value="Phage_Integrase-like_Recomb"/>
</dbReference>
<dbReference type="GO" id="GO:0006310">
    <property type="term" value="P:DNA recombination"/>
    <property type="evidence" value="ECO:0007669"/>
    <property type="project" value="UniProtKB-KW"/>
</dbReference>
<dbReference type="InterPro" id="IPR013762">
    <property type="entry name" value="Integrase-like_cat_sf"/>
</dbReference>
<evidence type="ECO:0000259" key="3">
    <source>
        <dbReference type="PROSITE" id="PS51898"/>
    </source>
</evidence>
<proteinExistence type="predicted"/>
<name>A0AAV2VUY6_9VIBR</name>